<feature type="compositionally biased region" description="Basic and acidic residues" evidence="1">
    <location>
        <begin position="29"/>
        <end position="47"/>
    </location>
</feature>
<dbReference type="Proteomes" id="UP001231189">
    <property type="component" value="Unassembled WGS sequence"/>
</dbReference>
<keyword evidence="2" id="KW-0472">Membrane</keyword>
<feature type="transmembrane region" description="Helical" evidence="2">
    <location>
        <begin position="501"/>
        <end position="523"/>
    </location>
</feature>
<keyword evidence="2" id="KW-0812">Transmembrane</keyword>
<gene>
    <name evidence="3" type="ORF">QYE76_009306</name>
</gene>
<comment type="caution">
    <text evidence="3">The sequence shown here is derived from an EMBL/GenBank/DDBJ whole genome shotgun (WGS) entry which is preliminary data.</text>
</comment>
<dbReference type="EMBL" id="JAUUTY010000001">
    <property type="protein sequence ID" value="KAK1692609.1"/>
    <property type="molecule type" value="Genomic_DNA"/>
</dbReference>
<dbReference type="AlphaFoldDB" id="A0AAD8TUS1"/>
<dbReference type="PANTHER" id="PTHR31170">
    <property type="entry name" value="BNAC04G53230D PROTEIN"/>
    <property type="match status" value="1"/>
</dbReference>
<sequence length="527" mass="59725">MSSDDEGFELFDVDASIPTIVPRTTFVPQDKKQDDEQLRFKKKKDDEQQQEEEQIPEDFKAMVQRMPTVNPKRPRQTPTICEVPKDLAEGNKGAYTPKVVCIGPLFDSKDKTASMLRLENYKCYCVNRLIVRARRQPATATVNGTSSEWSAALHSPLLEECSDEMKQIVPQVRASYSYSSISSSKHTNDEQVATKMLLDGCFILYRLLKVARIPKKSLGGGEGNSGNEDADWTRSFSRRGVWGTVTHDLLLLSNQVPFLVLRKLFQHLGSNSGDGDDGVLVNNALQLFSALHPHRLHEEPIASDKVHHLLHLFYLSVDLPQSPSPTRQQQQQQGEAMLRVPELMWWAPSAKELEAAGVHIRASNVATSFLDVRFHRGVLHIPPLQLFDYSETLFRNLIAFEHTYPDTPGRITTYAIFMDCLLKTDDDVRLLRRRQVLVNHMDGKKKYTTREFFSSLCAEARTSANRNNLVDVMEAVVSYKSGRWPRWRAALVTNPWLSTSLAASAVLLALTVLQTFYTAIPYYKPTK</sequence>
<proteinExistence type="predicted"/>
<dbReference type="InterPro" id="IPR004158">
    <property type="entry name" value="DUF247_pln"/>
</dbReference>
<organism evidence="3 4">
    <name type="scientific">Lolium multiflorum</name>
    <name type="common">Italian ryegrass</name>
    <name type="synonym">Lolium perenne subsp. multiflorum</name>
    <dbReference type="NCBI Taxonomy" id="4521"/>
    <lineage>
        <taxon>Eukaryota</taxon>
        <taxon>Viridiplantae</taxon>
        <taxon>Streptophyta</taxon>
        <taxon>Embryophyta</taxon>
        <taxon>Tracheophyta</taxon>
        <taxon>Spermatophyta</taxon>
        <taxon>Magnoliopsida</taxon>
        <taxon>Liliopsida</taxon>
        <taxon>Poales</taxon>
        <taxon>Poaceae</taxon>
        <taxon>BOP clade</taxon>
        <taxon>Pooideae</taxon>
        <taxon>Poodae</taxon>
        <taxon>Poeae</taxon>
        <taxon>Poeae Chloroplast Group 2 (Poeae type)</taxon>
        <taxon>Loliodinae</taxon>
        <taxon>Loliinae</taxon>
        <taxon>Lolium</taxon>
    </lineage>
</organism>
<accession>A0AAD8TUS1</accession>
<dbReference type="Pfam" id="PF03140">
    <property type="entry name" value="DUF247"/>
    <property type="match status" value="1"/>
</dbReference>
<name>A0AAD8TUS1_LOLMU</name>
<keyword evidence="2" id="KW-1133">Transmembrane helix</keyword>
<dbReference type="PANTHER" id="PTHR31170:SF25">
    <property type="entry name" value="BNAA09G04570D PROTEIN"/>
    <property type="match status" value="1"/>
</dbReference>
<feature type="region of interest" description="Disordered" evidence="1">
    <location>
        <begin position="22"/>
        <end position="55"/>
    </location>
</feature>
<evidence type="ECO:0000313" key="4">
    <source>
        <dbReference type="Proteomes" id="UP001231189"/>
    </source>
</evidence>
<evidence type="ECO:0000256" key="1">
    <source>
        <dbReference type="SAM" id="MobiDB-lite"/>
    </source>
</evidence>
<evidence type="ECO:0000313" key="3">
    <source>
        <dbReference type="EMBL" id="KAK1692609.1"/>
    </source>
</evidence>
<protein>
    <submittedName>
        <fullName evidence="3">Uncharacterized protein</fullName>
    </submittedName>
</protein>
<reference evidence="3" key="1">
    <citation type="submission" date="2023-07" db="EMBL/GenBank/DDBJ databases">
        <title>A chromosome-level genome assembly of Lolium multiflorum.</title>
        <authorList>
            <person name="Chen Y."/>
            <person name="Copetti D."/>
            <person name="Kolliker R."/>
            <person name="Studer B."/>
        </authorList>
    </citation>
    <scope>NUCLEOTIDE SEQUENCE</scope>
    <source>
        <strain evidence="3">02402/16</strain>
        <tissue evidence="3">Leaf</tissue>
    </source>
</reference>
<keyword evidence="4" id="KW-1185">Reference proteome</keyword>
<evidence type="ECO:0000256" key="2">
    <source>
        <dbReference type="SAM" id="Phobius"/>
    </source>
</evidence>